<dbReference type="GO" id="GO:0002020">
    <property type="term" value="F:protease binding"/>
    <property type="evidence" value="ECO:0007669"/>
    <property type="project" value="TreeGrafter"/>
</dbReference>
<evidence type="ECO:0000313" key="6">
    <source>
        <dbReference type="EnsemblMetazoa" id="GBRI026976-PA"/>
    </source>
</evidence>
<reference evidence="7" key="1">
    <citation type="submission" date="2014-03" db="EMBL/GenBank/DDBJ databases">
        <authorList>
            <person name="Aksoy S."/>
            <person name="Warren W."/>
            <person name="Wilson R.K."/>
        </authorList>
    </citation>
    <scope>NUCLEOTIDE SEQUENCE [LARGE SCALE GENOMIC DNA]</scope>
    <source>
        <strain evidence="7">IAEA</strain>
    </source>
</reference>
<name>A0A1A9WPC5_9MUSC</name>
<evidence type="ECO:0000256" key="4">
    <source>
        <dbReference type="RuleBase" id="RU366054"/>
    </source>
</evidence>
<dbReference type="Proteomes" id="UP000091820">
    <property type="component" value="Unassembled WGS sequence"/>
</dbReference>
<reference evidence="6" key="2">
    <citation type="submission" date="2020-05" db="UniProtKB">
        <authorList>
            <consortium name="EnsemblMetazoa"/>
        </authorList>
    </citation>
    <scope>IDENTIFICATION</scope>
    <source>
        <strain evidence="6">IAEA</strain>
    </source>
</reference>
<dbReference type="InterPro" id="IPR036013">
    <property type="entry name" value="Band_7/SPFH_dom_sf"/>
</dbReference>
<evidence type="ECO:0000259" key="5">
    <source>
        <dbReference type="SMART" id="SM00244"/>
    </source>
</evidence>
<dbReference type="CDD" id="cd03399">
    <property type="entry name" value="SPFH_flotillin"/>
    <property type="match status" value="1"/>
</dbReference>
<dbReference type="VEuPathDB" id="VectorBase:GBRI026976"/>
<dbReference type="STRING" id="37001.A0A1A9WPC5"/>
<comment type="similarity">
    <text evidence="2 4">Belongs to the band 7/mec-2 family. Flotillin subfamily.</text>
</comment>
<dbReference type="GO" id="GO:0045661">
    <property type="term" value="P:regulation of myoblast differentiation"/>
    <property type="evidence" value="ECO:0007669"/>
    <property type="project" value="TreeGrafter"/>
</dbReference>
<dbReference type="PANTHER" id="PTHR13806">
    <property type="entry name" value="FLOTILLIN-RELATED"/>
    <property type="match status" value="1"/>
</dbReference>
<protein>
    <submittedName>
        <fullName evidence="6">PHB domain-containing protein</fullName>
    </submittedName>
</protein>
<keyword evidence="7" id="KW-1185">Reference proteome</keyword>
<comment type="subcellular location">
    <subcellularLocation>
        <location evidence="1">Membrane</location>
    </subcellularLocation>
</comment>
<dbReference type="Pfam" id="PF01145">
    <property type="entry name" value="Band_7"/>
    <property type="match status" value="1"/>
</dbReference>
<dbReference type="AlphaFoldDB" id="A0A1A9WPC5"/>
<dbReference type="SUPFAM" id="SSF117892">
    <property type="entry name" value="Band 7/SPFH domain"/>
    <property type="match status" value="1"/>
</dbReference>
<dbReference type="GO" id="GO:0031410">
    <property type="term" value="C:cytoplasmic vesicle"/>
    <property type="evidence" value="ECO:0007669"/>
    <property type="project" value="TreeGrafter"/>
</dbReference>
<evidence type="ECO:0000256" key="3">
    <source>
        <dbReference type="ARBA" id="ARBA00023136"/>
    </source>
</evidence>
<evidence type="ECO:0000313" key="7">
    <source>
        <dbReference type="Proteomes" id="UP000091820"/>
    </source>
</evidence>
<dbReference type="PANTHER" id="PTHR13806:SF46">
    <property type="entry name" value="FLOTILLIN-1-RELATED"/>
    <property type="match status" value="1"/>
</dbReference>
<keyword evidence="3" id="KW-0472">Membrane</keyword>
<feature type="domain" description="Band 7" evidence="5">
    <location>
        <begin position="97"/>
        <end position="279"/>
    </location>
</feature>
<dbReference type="EnsemblMetazoa" id="GBRI026976-RA">
    <property type="protein sequence ID" value="GBRI026976-PA"/>
    <property type="gene ID" value="GBRI026976"/>
</dbReference>
<organism evidence="6 7">
    <name type="scientific">Glossina brevipalpis</name>
    <dbReference type="NCBI Taxonomy" id="37001"/>
    <lineage>
        <taxon>Eukaryota</taxon>
        <taxon>Metazoa</taxon>
        <taxon>Ecdysozoa</taxon>
        <taxon>Arthropoda</taxon>
        <taxon>Hexapoda</taxon>
        <taxon>Insecta</taxon>
        <taxon>Pterygota</taxon>
        <taxon>Neoptera</taxon>
        <taxon>Endopterygota</taxon>
        <taxon>Diptera</taxon>
        <taxon>Brachycera</taxon>
        <taxon>Muscomorpha</taxon>
        <taxon>Hippoboscoidea</taxon>
        <taxon>Glossinidae</taxon>
        <taxon>Glossina</taxon>
    </lineage>
</organism>
<dbReference type="SMART" id="SM00244">
    <property type="entry name" value="PHB"/>
    <property type="match status" value="1"/>
</dbReference>
<evidence type="ECO:0000256" key="1">
    <source>
        <dbReference type="ARBA" id="ARBA00004370"/>
    </source>
</evidence>
<proteinExistence type="inferred from homology"/>
<dbReference type="GO" id="GO:0072659">
    <property type="term" value="P:protein localization to plasma membrane"/>
    <property type="evidence" value="ECO:0007669"/>
    <property type="project" value="TreeGrafter"/>
</dbReference>
<dbReference type="GO" id="GO:0016600">
    <property type="term" value="C:flotillin complex"/>
    <property type="evidence" value="ECO:0007669"/>
    <property type="project" value="TreeGrafter"/>
</dbReference>
<dbReference type="Gene3D" id="3.30.479.30">
    <property type="entry name" value="Band 7 domain"/>
    <property type="match status" value="1"/>
</dbReference>
<sequence>MGGIHTSGPNEAIIISGGCCGRRRVRTIVGGWTWAWWASNDVQYLYLNVMTIKPRCRHVETVEGVPLNVSGVAQCKFMRSNTGSYYNDEPDECLLKAAEQFLGKSLEDIQNTILQTLEGHLRAILGTLTVEQVYKDREEFAHLVRDVAQTDVKDMGIEILSFTIADVHDEVNYLKSLGKTQTAQVKRDANVGVAESERDAGIREAECEKNAMDIKYETDIKIGGHRRKYQLQKSQFDQEINKAKAEASLAYDLESAIVHQDIRNEELQIDVVERQKQIEIEKHEVQRMEQELIGTVKLPAEAEAYRIRTIAEGEKYQTIELANAVADKIRKIGIAKAYAIEEVGKAEAQKMSLKANVYKKFGDAAITNLVLESLPKIASEVASPLAKTEEIVLIGGSDNLLNDVNRLVAQLPPSINALTGVDISKIISHQVGDRA</sequence>
<accession>A0A1A9WPC5</accession>
<dbReference type="InterPro" id="IPR027705">
    <property type="entry name" value="Flotillin_fam"/>
</dbReference>
<evidence type="ECO:0000256" key="2">
    <source>
        <dbReference type="ARBA" id="ARBA00007161"/>
    </source>
</evidence>
<dbReference type="InterPro" id="IPR001107">
    <property type="entry name" value="Band_7"/>
</dbReference>